<dbReference type="Pfam" id="PF00867">
    <property type="entry name" value="XPG_I"/>
    <property type="match status" value="1"/>
</dbReference>
<dbReference type="Gene3D" id="3.40.50.1010">
    <property type="entry name" value="5'-nuclease"/>
    <property type="match status" value="2"/>
</dbReference>
<dbReference type="Proteomes" id="UP000886523">
    <property type="component" value="Unassembled WGS sequence"/>
</dbReference>
<feature type="region of interest" description="Disordered" evidence="3">
    <location>
        <begin position="1061"/>
        <end position="1344"/>
    </location>
</feature>
<dbReference type="InterPro" id="IPR036047">
    <property type="entry name" value="F-box-like_dom_sf"/>
</dbReference>
<feature type="compositionally biased region" description="Basic and acidic residues" evidence="3">
    <location>
        <begin position="1261"/>
        <end position="1271"/>
    </location>
</feature>
<feature type="compositionally biased region" description="Low complexity" evidence="3">
    <location>
        <begin position="1128"/>
        <end position="1168"/>
    </location>
</feature>
<feature type="domain" description="F-box" evidence="4">
    <location>
        <begin position="6"/>
        <end position="52"/>
    </location>
</feature>
<dbReference type="PRINTS" id="PR00853">
    <property type="entry name" value="XPGRADSUPER"/>
</dbReference>
<feature type="compositionally biased region" description="Low complexity" evidence="3">
    <location>
        <begin position="1081"/>
        <end position="1093"/>
    </location>
</feature>
<reference evidence="5" key="1">
    <citation type="journal article" date="2020" name="Nat. Commun.">
        <title>Large-scale genome sequencing of mycorrhizal fungi provides insights into the early evolution of symbiotic traits.</title>
        <authorList>
            <person name="Miyauchi S."/>
            <person name="Kiss E."/>
            <person name="Kuo A."/>
            <person name="Drula E."/>
            <person name="Kohler A."/>
            <person name="Sanchez-Garcia M."/>
            <person name="Morin E."/>
            <person name="Andreopoulos B."/>
            <person name="Barry K.W."/>
            <person name="Bonito G."/>
            <person name="Buee M."/>
            <person name="Carver A."/>
            <person name="Chen C."/>
            <person name="Cichocki N."/>
            <person name="Clum A."/>
            <person name="Culley D."/>
            <person name="Crous P.W."/>
            <person name="Fauchery L."/>
            <person name="Girlanda M."/>
            <person name="Hayes R.D."/>
            <person name="Keri Z."/>
            <person name="LaButti K."/>
            <person name="Lipzen A."/>
            <person name="Lombard V."/>
            <person name="Magnuson J."/>
            <person name="Maillard F."/>
            <person name="Murat C."/>
            <person name="Nolan M."/>
            <person name="Ohm R.A."/>
            <person name="Pangilinan J."/>
            <person name="Pereira M.F."/>
            <person name="Perotto S."/>
            <person name="Peter M."/>
            <person name="Pfister S."/>
            <person name="Riley R."/>
            <person name="Sitrit Y."/>
            <person name="Stielow J.B."/>
            <person name="Szollosi G."/>
            <person name="Zifcakova L."/>
            <person name="Stursova M."/>
            <person name="Spatafora J.W."/>
            <person name="Tedersoo L."/>
            <person name="Vaario L.M."/>
            <person name="Yamada A."/>
            <person name="Yan M."/>
            <person name="Wang P."/>
            <person name="Xu J."/>
            <person name="Bruns T."/>
            <person name="Baldrian P."/>
            <person name="Vilgalys R."/>
            <person name="Dunand C."/>
            <person name="Henrissat B."/>
            <person name="Grigoriev I.V."/>
            <person name="Hibbett D."/>
            <person name="Nagy L.G."/>
            <person name="Martin F.M."/>
        </authorList>
    </citation>
    <scope>NUCLEOTIDE SEQUENCE</scope>
    <source>
        <strain evidence="5">UP504</strain>
    </source>
</reference>
<dbReference type="SUPFAM" id="SSF47807">
    <property type="entry name" value="5' to 3' exonuclease, C-terminal subdomain"/>
    <property type="match status" value="1"/>
</dbReference>
<evidence type="ECO:0000259" key="4">
    <source>
        <dbReference type="PROSITE" id="PS50181"/>
    </source>
</evidence>
<keyword evidence="6" id="KW-1185">Reference proteome</keyword>
<dbReference type="InterPro" id="IPR001810">
    <property type="entry name" value="F-box_dom"/>
</dbReference>
<evidence type="ECO:0000256" key="2">
    <source>
        <dbReference type="ARBA" id="ARBA00022801"/>
    </source>
</evidence>
<dbReference type="InterPro" id="IPR006085">
    <property type="entry name" value="XPG_DNA_repair_N"/>
</dbReference>
<keyword evidence="2" id="KW-0378">Hydrolase</keyword>
<sequence length="1388" mass="153977">MSAQEFGELGIFPAEIVLKVLEYLDGRDLARCRMVCQSLKERVDRNSVTRYAFRLAMHDYKDAAQTPHDLFPTAALRLQRLEQYFAGWKHLDPVQQERIKLPRSHDSESVQLSGGLYAYNYTRKGRKTIGFVELPSRIREACLTTWSHEDPFDDSRAGTFIQILGDSIAIDYASVLMVWNWHNGDVLYVRLKTWALNTDLRLIFHRSSRPQKPRQRGLVFLRKMLISQLDDDGKDSLIVYEVLDSGLRLLISLELPVLTINGRRAPLKISMEHEIPLLNQATSSLTPFDTSNALEVEGDHRNSEVEPEIAQEFDLFVPISTIPGYARSRGPGTSKFMGWSEWSPNSSLLIAFAKPGWNSYVYGSRFAYISDTMDEDYYPGKSRIYLTPFLIATSETEVTDLAPNEDGWKANAFEIFGTPMGFSLTRRKIEAPVGFDVEKATIDDEHIILHVPTSSKDTSIILRGVMKKTESLTSQRLPKWNESPLGKHRSRVLSGLASGAACLGSMGVAGLWDLLQHAAETRSLTHLAVVDGFEKNISGQRGYRIGIDASIWFFHAKSGREGENPELRLIFFRLSKLLSEPFLPLFVFDGPKRPAWKRGIQISKKPHWMIHGVKTMIAAFGFEWRQIKVIDGILSDDVDNFLFGARVVIRNPGRGLTGNISNPALNSEGKDDTNHVRMFDASVLEADKEIGLTRAGFILIGLLSGGDYEEKDLPGSKLNGCGIRTAHALARCGFGDELVNAVNVLTPEELDTYLVQWRDALRGELCTNSRGLLSRKEKRLAESIDETFPNLTILRAYVHPVTTETETRGKPPEPPVVRWSREHSLARLARFCEEKFEWGTMTIVPRRFRTLLWHGAVIRILRRAALDLDAGIVRGGPLMSTEQPLLSASGYDLDNPSTPMKPKPLSDLGVIHSDARGGNPIGTPSKMITKYFSELGLDSPYKPFIEEDDADQNGNALVVKITGSTTNHASSDHILEYRIEIDPTQLIRLTQSGIQGVRDEPDNGDCDSADEGEDGEPREKGKKKGAPVDPFSRHRIWVPASMLAMVEKDLVDVFEEAEEAKRVKKAKKGTGARKQTSVKTSRQSSLVSAQSVAAKKKNQPIISDEEEEINLDDVEPTSESDVGEESAARSSTSRKMSSTASSSRPVSRAKPSKSSNSTSTKQATTQAARPPPKSTQISHPRPVAPSYTPSDWEDLFPTESQVEVPHPVPKSPTKRPAIRTDSELENSTGAERNRIASSNSALRLPAPKSPRKTKSQTSPRDGTKKGERRAPWDLPGLTSSSEDEGIDPYSRLVRSPSPSPIKNGYLQQGSLPIPKSHKPISVDSKMPEIIELSSDSASDSAPRGHAQLQIVNRCSRSRGATGYNLQGAGSCEKGFVFGLASTVLRDRV</sequence>
<gene>
    <name evidence="5" type="ORF">BS47DRAFT_1363132</name>
</gene>
<dbReference type="InterPro" id="IPR037316">
    <property type="entry name" value="Yen1_H3TH"/>
</dbReference>
<accession>A0A9P6DV98</accession>
<feature type="region of interest" description="Disordered" evidence="3">
    <location>
        <begin position="993"/>
        <end position="1030"/>
    </location>
</feature>
<dbReference type="PANTHER" id="PTHR11081:SF75">
    <property type="entry name" value="ENDONUCLEASE, PUTATIVE (AFU_ORTHOLOGUE AFUA_3G13260)-RELATED"/>
    <property type="match status" value="1"/>
</dbReference>
<name>A0A9P6DV98_9AGAM</name>
<evidence type="ECO:0000313" key="5">
    <source>
        <dbReference type="EMBL" id="KAF9512454.1"/>
    </source>
</evidence>
<feature type="compositionally biased region" description="Polar residues" evidence="3">
    <location>
        <begin position="1225"/>
        <end position="1241"/>
    </location>
</feature>
<dbReference type="SUPFAM" id="SSF88723">
    <property type="entry name" value="PIN domain-like"/>
    <property type="match status" value="1"/>
</dbReference>
<dbReference type="InterPro" id="IPR029060">
    <property type="entry name" value="PIN-like_dom_sf"/>
</dbReference>
<dbReference type="InterPro" id="IPR006084">
    <property type="entry name" value="XPG/Rad2"/>
</dbReference>
<dbReference type="OrthoDB" id="2959108at2759"/>
<dbReference type="InterPro" id="IPR041177">
    <property type="entry name" value="GEN1_C"/>
</dbReference>
<organism evidence="5 6">
    <name type="scientific">Hydnum rufescens UP504</name>
    <dbReference type="NCBI Taxonomy" id="1448309"/>
    <lineage>
        <taxon>Eukaryota</taxon>
        <taxon>Fungi</taxon>
        <taxon>Dikarya</taxon>
        <taxon>Basidiomycota</taxon>
        <taxon>Agaricomycotina</taxon>
        <taxon>Agaricomycetes</taxon>
        <taxon>Cantharellales</taxon>
        <taxon>Hydnaceae</taxon>
        <taxon>Hydnum</taxon>
    </lineage>
</organism>
<comment type="caution">
    <text evidence="5">The sequence shown here is derived from an EMBL/GenBank/DDBJ whole genome shotgun (WGS) entry which is preliminary data.</text>
</comment>
<feature type="compositionally biased region" description="Basic residues" evidence="3">
    <location>
        <begin position="1062"/>
        <end position="1071"/>
    </location>
</feature>
<dbReference type="GO" id="GO:0006281">
    <property type="term" value="P:DNA repair"/>
    <property type="evidence" value="ECO:0007669"/>
    <property type="project" value="UniProtKB-ARBA"/>
</dbReference>
<proteinExistence type="predicted"/>
<dbReference type="SMART" id="SM00256">
    <property type="entry name" value="FBOX"/>
    <property type="match status" value="1"/>
</dbReference>
<feature type="compositionally biased region" description="Acidic residues" evidence="3">
    <location>
        <begin position="1103"/>
        <end position="1124"/>
    </location>
</feature>
<dbReference type="PANTHER" id="PTHR11081">
    <property type="entry name" value="FLAP ENDONUCLEASE FAMILY MEMBER"/>
    <property type="match status" value="1"/>
</dbReference>
<dbReference type="CDD" id="cd09906">
    <property type="entry name" value="H3TH_YEN1"/>
    <property type="match status" value="1"/>
</dbReference>
<dbReference type="Pfam" id="PF12937">
    <property type="entry name" value="F-box-like"/>
    <property type="match status" value="1"/>
</dbReference>
<dbReference type="PROSITE" id="PS50181">
    <property type="entry name" value="FBOX"/>
    <property type="match status" value="1"/>
</dbReference>
<feature type="compositionally biased region" description="Acidic residues" evidence="3">
    <location>
        <begin position="1002"/>
        <end position="1016"/>
    </location>
</feature>
<protein>
    <recommendedName>
        <fullName evidence="4">F-box domain-containing protein</fullName>
    </recommendedName>
</protein>
<dbReference type="Pfam" id="PF18380">
    <property type="entry name" value="GEN1_C"/>
    <property type="match status" value="1"/>
</dbReference>
<keyword evidence="1" id="KW-0540">Nuclease</keyword>
<dbReference type="SUPFAM" id="SSF81383">
    <property type="entry name" value="F-box domain"/>
    <property type="match status" value="1"/>
</dbReference>
<evidence type="ECO:0000256" key="1">
    <source>
        <dbReference type="ARBA" id="ARBA00022722"/>
    </source>
</evidence>
<dbReference type="Gene3D" id="1.20.1280.50">
    <property type="match status" value="1"/>
</dbReference>
<dbReference type="GO" id="GO:0017108">
    <property type="term" value="F:5'-flap endonuclease activity"/>
    <property type="evidence" value="ECO:0007669"/>
    <property type="project" value="TreeGrafter"/>
</dbReference>
<dbReference type="EMBL" id="MU128986">
    <property type="protein sequence ID" value="KAF9512454.1"/>
    <property type="molecule type" value="Genomic_DNA"/>
</dbReference>
<dbReference type="GO" id="GO:0008821">
    <property type="term" value="F:crossover junction DNA endonuclease activity"/>
    <property type="evidence" value="ECO:0007669"/>
    <property type="project" value="InterPro"/>
</dbReference>
<dbReference type="SMART" id="SM00485">
    <property type="entry name" value="XPGN"/>
    <property type="match status" value="1"/>
</dbReference>
<evidence type="ECO:0000313" key="6">
    <source>
        <dbReference type="Proteomes" id="UP000886523"/>
    </source>
</evidence>
<dbReference type="InterPro" id="IPR006086">
    <property type="entry name" value="XPG-I_dom"/>
</dbReference>
<dbReference type="CDD" id="cd09870">
    <property type="entry name" value="PIN_YEN1"/>
    <property type="match status" value="1"/>
</dbReference>
<dbReference type="CDD" id="cd09917">
    <property type="entry name" value="F-box_SF"/>
    <property type="match status" value="1"/>
</dbReference>
<evidence type="ECO:0000256" key="3">
    <source>
        <dbReference type="SAM" id="MobiDB-lite"/>
    </source>
</evidence>
<dbReference type="InterPro" id="IPR036279">
    <property type="entry name" value="5-3_exonuclease_C_sf"/>
</dbReference>